<evidence type="ECO:0000259" key="9">
    <source>
        <dbReference type="Pfam" id="PF05198"/>
    </source>
</evidence>
<evidence type="ECO:0000256" key="4">
    <source>
        <dbReference type="HAMAP-Rule" id="MF_00080"/>
    </source>
</evidence>
<evidence type="ECO:0000313" key="11">
    <source>
        <dbReference type="Proteomes" id="UP000264062"/>
    </source>
</evidence>
<feature type="compositionally biased region" description="Basic and acidic residues" evidence="7">
    <location>
        <begin position="173"/>
        <end position="193"/>
    </location>
</feature>
<dbReference type="Proteomes" id="UP000264062">
    <property type="component" value="Unassembled WGS sequence"/>
</dbReference>
<comment type="caution">
    <text evidence="10">The sequence shown here is derived from an EMBL/GenBank/DDBJ whole genome shotgun (WGS) entry which is preliminary data.</text>
</comment>
<dbReference type="SUPFAM" id="SSF55200">
    <property type="entry name" value="Translation initiation factor IF3, C-terminal domain"/>
    <property type="match status" value="1"/>
</dbReference>
<evidence type="ECO:0000256" key="3">
    <source>
        <dbReference type="ARBA" id="ARBA00022917"/>
    </source>
</evidence>
<dbReference type="PROSITE" id="PS00938">
    <property type="entry name" value="IF3"/>
    <property type="match status" value="1"/>
</dbReference>
<evidence type="ECO:0000259" key="8">
    <source>
        <dbReference type="Pfam" id="PF00707"/>
    </source>
</evidence>
<dbReference type="Pfam" id="PF05198">
    <property type="entry name" value="IF3_N"/>
    <property type="match status" value="1"/>
</dbReference>
<organism evidence="10 11">
    <name type="scientific">candidate division WOR-3 bacterium</name>
    <dbReference type="NCBI Taxonomy" id="2052148"/>
    <lineage>
        <taxon>Bacteria</taxon>
        <taxon>Bacteria division WOR-3</taxon>
    </lineage>
</organism>
<dbReference type="InterPro" id="IPR019815">
    <property type="entry name" value="Translation_initiation_fac_3_C"/>
</dbReference>
<comment type="subunit">
    <text evidence="4 6">Monomer.</text>
</comment>
<comment type="similarity">
    <text evidence="1 4 6">Belongs to the IF-3 family.</text>
</comment>
<dbReference type="AlphaFoldDB" id="A0A350H7V0"/>
<keyword evidence="2 4" id="KW-0396">Initiation factor</keyword>
<dbReference type="EMBL" id="DMZY01000009">
    <property type="protein sequence ID" value="HAV91616.1"/>
    <property type="molecule type" value="Genomic_DNA"/>
</dbReference>
<keyword evidence="4" id="KW-0963">Cytoplasm</keyword>
<dbReference type="Gene3D" id="3.30.110.10">
    <property type="entry name" value="Translation initiation factor 3 (IF-3), C-terminal domain"/>
    <property type="match status" value="1"/>
</dbReference>
<dbReference type="InterPro" id="IPR019814">
    <property type="entry name" value="Translation_initiation_fac_3_N"/>
</dbReference>
<dbReference type="InterPro" id="IPR036788">
    <property type="entry name" value="T_IF-3_C_sf"/>
</dbReference>
<dbReference type="FunFam" id="3.10.20.80:FF:000001">
    <property type="entry name" value="Translation initiation factor IF-3"/>
    <property type="match status" value="1"/>
</dbReference>
<dbReference type="InterPro" id="IPR001288">
    <property type="entry name" value="Translation_initiation_fac_3"/>
</dbReference>
<dbReference type="Gene3D" id="3.10.20.80">
    <property type="entry name" value="Translation initiation factor 3 (IF-3), N-terminal domain"/>
    <property type="match status" value="1"/>
</dbReference>
<dbReference type="GO" id="GO:0016020">
    <property type="term" value="C:membrane"/>
    <property type="evidence" value="ECO:0007669"/>
    <property type="project" value="TreeGrafter"/>
</dbReference>
<dbReference type="Pfam" id="PF00707">
    <property type="entry name" value="IF3_C"/>
    <property type="match status" value="1"/>
</dbReference>
<evidence type="ECO:0000256" key="5">
    <source>
        <dbReference type="NCBIfam" id="TIGR00168"/>
    </source>
</evidence>
<feature type="domain" description="Translation initiation factor 3 C-terminal" evidence="8">
    <location>
        <begin position="80"/>
        <end position="160"/>
    </location>
</feature>
<dbReference type="SUPFAM" id="SSF54364">
    <property type="entry name" value="Translation initiation factor IF3, N-terminal domain"/>
    <property type="match status" value="1"/>
</dbReference>
<reference evidence="10 11" key="1">
    <citation type="journal article" date="2018" name="Nat. Biotechnol.">
        <title>A standardized bacterial taxonomy based on genome phylogeny substantially revises the tree of life.</title>
        <authorList>
            <person name="Parks D.H."/>
            <person name="Chuvochina M."/>
            <person name="Waite D.W."/>
            <person name="Rinke C."/>
            <person name="Skarshewski A."/>
            <person name="Chaumeil P.A."/>
            <person name="Hugenholtz P."/>
        </authorList>
    </citation>
    <scope>NUCLEOTIDE SEQUENCE [LARGE SCALE GENOMIC DNA]</scope>
    <source>
        <strain evidence="10">UBA9956</strain>
    </source>
</reference>
<dbReference type="InterPro" id="IPR019813">
    <property type="entry name" value="Translation_initiation_fac3_CS"/>
</dbReference>
<dbReference type="PANTHER" id="PTHR10938">
    <property type="entry name" value="TRANSLATION INITIATION FACTOR IF-3"/>
    <property type="match status" value="1"/>
</dbReference>
<gene>
    <name evidence="4" type="primary">infC</name>
    <name evidence="10" type="ORF">DCW38_00290</name>
</gene>
<evidence type="ECO:0000256" key="2">
    <source>
        <dbReference type="ARBA" id="ARBA00022540"/>
    </source>
</evidence>
<evidence type="ECO:0000256" key="7">
    <source>
        <dbReference type="SAM" id="MobiDB-lite"/>
    </source>
</evidence>
<name>A0A350H7V0_UNCW3</name>
<evidence type="ECO:0000256" key="1">
    <source>
        <dbReference type="ARBA" id="ARBA00005439"/>
    </source>
</evidence>
<dbReference type="GO" id="GO:0043022">
    <property type="term" value="F:ribosome binding"/>
    <property type="evidence" value="ECO:0007669"/>
    <property type="project" value="TreeGrafter"/>
</dbReference>
<feature type="domain" description="Translation initiation factor 3 N-terminal" evidence="9">
    <location>
        <begin position="3"/>
        <end position="72"/>
    </location>
</feature>
<evidence type="ECO:0000313" key="10">
    <source>
        <dbReference type="EMBL" id="HAV91616.1"/>
    </source>
</evidence>
<sequence>MRINNQIRAREVRLLGEEGNQLGLVNVDTALKMAQEAQLDLVEIAPNAVPPVVRIMDFGKYMYEMTKKEKTAKKKQHQTELKEIQIRPNIFEHDLEIKLDQARKFFEKKHKVKFVVRFRGRESQHSEDGMKLLVAIKENLSDIAAPDTEPRIEGRRIFQIFTFVKGGATKKKTNNEEDKDAETQNKKNSSEKI</sequence>
<comment type="function">
    <text evidence="4 6">IF-3 binds to the 30S ribosomal subunit and shifts the equilibrium between 70S ribosomes and their 50S and 30S subunits in favor of the free subunits, thus enhancing the availability of 30S subunits on which protein synthesis initiation begins.</text>
</comment>
<keyword evidence="3 4" id="KW-0648">Protein biosynthesis</keyword>
<evidence type="ECO:0000256" key="6">
    <source>
        <dbReference type="RuleBase" id="RU000646"/>
    </source>
</evidence>
<feature type="region of interest" description="Disordered" evidence="7">
    <location>
        <begin position="169"/>
        <end position="193"/>
    </location>
</feature>
<dbReference type="PANTHER" id="PTHR10938:SF0">
    <property type="entry name" value="TRANSLATION INITIATION FACTOR IF-3, MITOCHONDRIAL"/>
    <property type="match status" value="1"/>
</dbReference>
<comment type="subcellular location">
    <subcellularLocation>
        <location evidence="4 6">Cytoplasm</location>
    </subcellularLocation>
</comment>
<dbReference type="InterPro" id="IPR036787">
    <property type="entry name" value="T_IF-3_N_sf"/>
</dbReference>
<protein>
    <recommendedName>
        <fullName evidence="4 5">Translation initiation factor IF-3</fullName>
    </recommendedName>
</protein>
<dbReference type="HAMAP" id="MF_00080">
    <property type="entry name" value="IF_3"/>
    <property type="match status" value="1"/>
</dbReference>
<dbReference type="GO" id="GO:0032790">
    <property type="term" value="P:ribosome disassembly"/>
    <property type="evidence" value="ECO:0007669"/>
    <property type="project" value="TreeGrafter"/>
</dbReference>
<dbReference type="GO" id="GO:0005829">
    <property type="term" value="C:cytosol"/>
    <property type="evidence" value="ECO:0007669"/>
    <property type="project" value="TreeGrafter"/>
</dbReference>
<accession>A0A350H7V0</accession>
<dbReference type="NCBIfam" id="TIGR00168">
    <property type="entry name" value="infC"/>
    <property type="match status" value="1"/>
</dbReference>
<proteinExistence type="inferred from homology"/>
<dbReference type="GO" id="GO:0003743">
    <property type="term" value="F:translation initiation factor activity"/>
    <property type="evidence" value="ECO:0007669"/>
    <property type="project" value="UniProtKB-UniRule"/>
</dbReference>